<dbReference type="GO" id="GO:0000981">
    <property type="term" value="F:DNA-binding transcription factor activity, RNA polymerase II-specific"/>
    <property type="evidence" value="ECO:0007669"/>
    <property type="project" value="TreeGrafter"/>
</dbReference>
<feature type="compositionally biased region" description="Polar residues" evidence="7">
    <location>
        <begin position="1"/>
        <end position="10"/>
    </location>
</feature>
<feature type="region of interest" description="Disordered" evidence="7">
    <location>
        <begin position="142"/>
        <end position="210"/>
    </location>
</feature>
<dbReference type="VEuPathDB" id="VectorBase:ACMO_010914"/>
<dbReference type="InterPro" id="IPR004827">
    <property type="entry name" value="bZIP"/>
</dbReference>
<dbReference type="SMART" id="SM00338">
    <property type="entry name" value="BRLZ"/>
    <property type="match status" value="1"/>
</dbReference>
<feature type="region of interest" description="Disordered" evidence="7">
    <location>
        <begin position="230"/>
        <end position="299"/>
    </location>
</feature>
<keyword evidence="4" id="KW-0010">Activator</keyword>
<dbReference type="SUPFAM" id="SSF57959">
    <property type="entry name" value="Leucine zipper domain"/>
    <property type="match status" value="1"/>
</dbReference>
<proteinExistence type="inferred from homology"/>
<keyword evidence="5" id="KW-0804">Transcription</keyword>
<evidence type="ECO:0000256" key="4">
    <source>
        <dbReference type="ARBA" id="ARBA00023159"/>
    </source>
</evidence>
<feature type="region of interest" description="Disordered" evidence="7">
    <location>
        <begin position="428"/>
        <end position="447"/>
    </location>
</feature>
<dbReference type="PANTHER" id="PTHR23351">
    <property type="entry name" value="FOS TRANSCRIPTION FACTOR-RELATED"/>
    <property type="match status" value="1"/>
</dbReference>
<dbReference type="EnsemblMetazoa" id="ACON001093-RA">
    <property type="protein sequence ID" value="ACON001093-PA"/>
    <property type="gene ID" value="ACON001093"/>
</dbReference>
<dbReference type="VEuPathDB" id="VectorBase:ACON2_032783"/>
<reference key="1">
    <citation type="journal article" date="2019" name="Genes (Basel)">
        <title>A High-Quality De novo Genome Assembly from a Single Mosquito Using PacBio Sequencing.</title>
        <authorList>
            <person name="Kingan S.B."/>
            <person name="Heaton H."/>
            <person name="Cudini J."/>
            <person name="Lambert C.C."/>
            <person name="Baybayan P."/>
            <person name="Galvin B.D."/>
            <person name="Durbin R."/>
            <person name="Korlach J."/>
            <person name="Lawniczak M.K.N."/>
        </authorList>
    </citation>
    <scope>NUCLEOTIDE SEQUENCE [LARGE SCALE GENOMIC DNA]</scope>
    <source>
        <strain>Mali-NIH</strain>
    </source>
</reference>
<comment type="similarity">
    <text evidence="1">Belongs to the bZIP family. Fos subfamily.</text>
</comment>
<evidence type="ECO:0000313" key="9">
    <source>
        <dbReference type="EnsemblMetazoa" id="ACON001093-PA"/>
    </source>
</evidence>
<dbReference type="InterPro" id="IPR000837">
    <property type="entry name" value="AP-1"/>
</dbReference>
<dbReference type="AlphaFoldDB" id="A0A6E8VEF3"/>
<comment type="subunit">
    <text evidence="6">Homodimer. Heterodimer with Jra. The kay-Jra heterodimer binds more stably to the AP-1 site than either of the two proteins alone.</text>
</comment>
<evidence type="ECO:0000256" key="7">
    <source>
        <dbReference type="SAM" id="MobiDB-lite"/>
    </source>
</evidence>
<evidence type="ECO:0000256" key="6">
    <source>
        <dbReference type="ARBA" id="ARBA00044005"/>
    </source>
</evidence>
<dbReference type="InterPro" id="IPR046347">
    <property type="entry name" value="bZIP_sf"/>
</dbReference>
<dbReference type="VEuPathDB" id="VectorBase:ACON001093"/>
<dbReference type="Proteomes" id="UP001105220">
    <property type="component" value="Unplaced"/>
</dbReference>
<dbReference type="GO" id="GO:0005634">
    <property type="term" value="C:nucleus"/>
    <property type="evidence" value="ECO:0007669"/>
    <property type="project" value="UniProtKB-ARBA"/>
</dbReference>
<dbReference type="RefSeq" id="XP_040234293.1">
    <property type="nucleotide sequence ID" value="XM_040378359.2"/>
</dbReference>
<dbReference type="RefSeq" id="XP_040234301.1">
    <property type="nucleotide sequence ID" value="XM_040378367.2"/>
</dbReference>
<dbReference type="Pfam" id="PF00170">
    <property type="entry name" value="bZIP_1"/>
    <property type="match status" value="1"/>
</dbReference>
<evidence type="ECO:0000256" key="5">
    <source>
        <dbReference type="ARBA" id="ARBA00023163"/>
    </source>
</evidence>
<dbReference type="GeneID" id="120956685"/>
<dbReference type="PRINTS" id="PR00042">
    <property type="entry name" value="LEUZIPPRFOS"/>
</dbReference>
<evidence type="ECO:0000313" key="10">
    <source>
        <dbReference type="Proteomes" id="UP001105220"/>
    </source>
</evidence>
<evidence type="ECO:0000256" key="1">
    <source>
        <dbReference type="ARBA" id="ARBA00007619"/>
    </source>
</evidence>
<evidence type="ECO:0000259" key="8">
    <source>
        <dbReference type="PROSITE" id="PS50217"/>
    </source>
</evidence>
<dbReference type="Gene3D" id="1.20.5.170">
    <property type="match status" value="1"/>
</dbReference>
<dbReference type="GO" id="GO:0000978">
    <property type="term" value="F:RNA polymerase II cis-regulatory region sequence-specific DNA binding"/>
    <property type="evidence" value="ECO:0007669"/>
    <property type="project" value="TreeGrafter"/>
</dbReference>
<sequence length="519" mass="56303">MKSHNNVTSRSCDENSQLDSDVSNNSSSGNIHDSVISTSHAEADHQMPSLTVVAGKDHVGGNNNDQPASLDLTINAPVQPFSSFRMSRAFASFDGIGVHSGVPTRTTPTLTPTTLKNIEQTFIEATNATQINLPYQAGFVPPSYPMEDHSQDGGVSQESLSSTSNGSWHVSGSHGFNGDDLDSKSSASMDQPSFGTRASRSTFATSNSDDNVKLETGLFDAVNSFAIGTTTRRTSGPSARNGSGGRRNVGGRRPHKPSNLTPEEEEKRRIRRERNKQAAARCRRRREDHTNELVDETDQLEKKRQSLAQEIQQLQQEKDDLEFLLESHRAHCRLQARHSPIDLKPTELENIATFVLPKIKTEPDEEFILQRQNLRATQMQDHLDNDASEHSTVSKKLKISNTHTESLETPTPTSSGFIPLVGVSFAGTKPSSEASGSRPTRPDSLDVKSAAQYPLIARIDAGGSVGMSTPSSGLFNFDSLMEGGTGLTPIAAPISFPSNRNPLELITPTSTEPSKLCSL</sequence>
<keyword evidence="3" id="KW-0238">DNA-binding</keyword>
<evidence type="ECO:0000256" key="2">
    <source>
        <dbReference type="ARBA" id="ARBA00023015"/>
    </source>
</evidence>
<protein>
    <submittedName>
        <fullName evidence="9">BZIP domain-containing protein</fullName>
    </submittedName>
</protein>
<feature type="region of interest" description="Disordered" evidence="7">
    <location>
        <begin position="1"/>
        <end position="42"/>
    </location>
</feature>
<dbReference type="KEGG" id="acoz:120956685"/>
<evidence type="ECO:0000256" key="3">
    <source>
        <dbReference type="ARBA" id="ARBA00023125"/>
    </source>
</evidence>
<feature type="compositionally biased region" description="Low complexity" evidence="7">
    <location>
        <begin position="15"/>
        <end position="30"/>
    </location>
</feature>
<feature type="domain" description="BZIP" evidence="8">
    <location>
        <begin position="265"/>
        <end position="328"/>
    </location>
</feature>
<organism evidence="9 10">
    <name type="scientific">Anopheles coluzzii</name>
    <name type="common">African malaria mosquito</name>
    <dbReference type="NCBI Taxonomy" id="1518534"/>
    <lineage>
        <taxon>Eukaryota</taxon>
        <taxon>Metazoa</taxon>
        <taxon>Ecdysozoa</taxon>
        <taxon>Arthropoda</taxon>
        <taxon>Hexapoda</taxon>
        <taxon>Insecta</taxon>
        <taxon>Pterygota</taxon>
        <taxon>Neoptera</taxon>
        <taxon>Endopterygota</taxon>
        <taxon>Diptera</taxon>
        <taxon>Nematocera</taxon>
        <taxon>Culicoidea</taxon>
        <taxon>Culicidae</taxon>
        <taxon>Anophelinae</taxon>
        <taxon>Anopheles</taxon>
    </lineage>
</organism>
<keyword evidence="10" id="KW-1185">Reference proteome</keyword>
<dbReference type="CTD" id="3772082"/>
<feature type="compositionally biased region" description="Polar residues" evidence="7">
    <location>
        <begin position="429"/>
        <end position="438"/>
    </location>
</feature>
<feature type="compositionally biased region" description="Polar residues" evidence="7">
    <location>
        <begin position="184"/>
        <end position="209"/>
    </location>
</feature>
<name>A0A6E8VEF3_ANOCL</name>
<dbReference type="FunFam" id="1.20.5.170:FF:000006">
    <property type="entry name" value="fos-related antigen 2 isoform X1"/>
    <property type="match status" value="1"/>
</dbReference>
<feature type="compositionally biased region" description="Polar residues" evidence="7">
    <location>
        <begin position="153"/>
        <end position="170"/>
    </location>
</feature>
<dbReference type="CDD" id="cd14721">
    <property type="entry name" value="bZIP_Fos"/>
    <property type="match status" value="1"/>
</dbReference>
<keyword evidence="2" id="KW-0805">Transcription regulation</keyword>
<reference evidence="9" key="2">
    <citation type="submission" date="2020-05" db="UniProtKB">
        <authorList>
            <consortium name="EnsemblMetazoa"/>
        </authorList>
    </citation>
    <scope>IDENTIFICATION</scope>
    <source>
        <strain evidence="9">Ngousso</strain>
    </source>
</reference>
<dbReference type="PANTHER" id="PTHR23351:SF56">
    <property type="entry name" value="KAYAK"/>
    <property type="match status" value="1"/>
</dbReference>
<dbReference type="PROSITE" id="PS50217">
    <property type="entry name" value="BZIP"/>
    <property type="match status" value="1"/>
</dbReference>
<dbReference type="PROSITE" id="PS00036">
    <property type="entry name" value="BZIP_BASIC"/>
    <property type="match status" value="1"/>
</dbReference>
<accession>A0A6E8VEF3</accession>